<accession>A0ABQ6K7A9</accession>
<proteinExistence type="predicted"/>
<reference evidence="4" key="1">
    <citation type="journal article" date="2019" name="Int. J. Syst. Evol. Microbiol.">
        <title>The Global Catalogue of Microorganisms (GCM) 10K type strain sequencing project: providing services to taxonomists for standard genome sequencing and annotation.</title>
        <authorList>
            <consortium name="The Broad Institute Genomics Platform"/>
            <consortium name="The Broad Institute Genome Sequencing Center for Infectious Disease"/>
            <person name="Wu L."/>
            <person name="Ma J."/>
        </authorList>
    </citation>
    <scope>NUCLEOTIDE SEQUENCE [LARGE SCALE GENOMIC DNA]</scope>
    <source>
        <strain evidence="4">NBRC 108894</strain>
    </source>
</reference>
<keyword evidence="2" id="KW-1133">Transmembrane helix</keyword>
<dbReference type="RefSeq" id="WP_284255079.1">
    <property type="nucleotide sequence ID" value="NZ_BAAAQO010000004.1"/>
</dbReference>
<keyword evidence="4" id="KW-1185">Reference proteome</keyword>
<keyword evidence="2" id="KW-0472">Membrane</keyword>
<evidence type="ECO:0000256" key="1">
    <source>
        <dbReference type="SAM" id="MobiDB-lite"/>
    </source>
</evidence>
<name>A0ABQ6K7A9_9MICO</name>
<comment type="caution">
    <text evidence="3">The sequence shown here is derived from an EMBL/GenBank/DDBJ whole genome shotgun (WGS) entry which is preliminary data.</text>
</comment>
<organism evidence="3 4">
    <name type="scientific">Pseudolysinimonas kribbensis</name>
    <dbReference type="NCBI Taxonomy" id="433641"/>
    <lineage>
        <taxon>Bacteria</taxon>
        <taxon>Bacillati</taxon>
        <taxon>Actinomycetota</taxon>
        <taxon>Actinomycetes</taxon>
        <taxon>Micrococcales</taxon>
        <taxon>Microbacteriaceae</taxon>
        <taxon>Pseudolysinimonas</taxon>
    </lineage>
</organism>
<sequence length="75" mass="8130">MSFLLTLAAEEAPAHLIMPNWAFPAIVAGAFLVLALVSWSFRDVANRHADREPFPADPHAAHDDGHGSDHQAGHH</sequence>
<evidence type="ECO:0000313" key="4">
    <source>
        <dbReference type="Proteomes" id="UP001157034"/>
    </source>
</evidence>
<evidence type="ECO:0000256" key="2">
    <source>
        <dbReference type="SAM" id="Phobius"/>
    </source>
</evidence>
<dbReference type="EMBL" id="BSVB01000001">
    <property type="protein sequence ID" value="GMA96523.1"/>
    <property type="molecule type" value="Genomic_DNA"/>
</dbReference>
<evidence type="ECO:0000313" key="3">
    <source>
        <dbReference type="EMBL" id="GMA96523.1"/>
    </source>
</evidence>
<feature type="region of interest" description="Disordered" evidence="1">
    <location>
        <begin position="50"/>
        <end position="75"/>
    </location>
</feature>
<keyword evidence="2" id="KW-0812">Transmembrane</keyword>
<gene>
    <name evidence="3" type="ORF">GCM10025881_33470</name>
</gene>
<evidence type="ECO:0008006" key="5">
    <source>
        <dbReference type="Google" id="ProtNLM"/>
    </source>
</evidence>
<feature type="transmembrane region" description="Helical" evidence="2">
    <location>
        <begin position="20"/>
        <end position="41"/>
    </location>
</feature>
<protein>
    <recommendedName>
        <fullName evidence="5">Cbb3-type cytochrome c oxidase subunit 3</fullName>
    </recommendedName>
</protein>
<dbReference type="Proteomes" id="UP001157034">
    <property type="component" value="Unassembled WGS sequence"/>
</dbReference>